<dbReference type="Pfam" id="PF02362">
    <property type="entry name" value="B3"/>
    <property type="match status" value="1"/>
</dbReference>
<keyword evidence="5 8" id="KW-0804">Transcription</keyword>
<dbReference type="SUPFAM" id="SSF54277">
    <property type="entry name" value="CAD &amp; PB1 domains"/>
    <property type="match status" value="1"/>
</dbReference>
<dbReference type="CDD" id="cd10017">
    <property type="entry name" value="B3_DNA"/>
    <property type="match status" value="1"/>
</dbReference>
<evidence type="ECO:0000256" key="9">
    <source>
        <dbReference type="SAM" id="MobiDB-lite"/>
    </source>
</evidence>
<dbReference type="FunFam" id="2.30.30.1040:FF:000001">
    <property type="entry name" value="Auxin response factor"/>
    <property type="match status" value="1"/>
</dbReference>
<dbReference type="EMBL" id="QPKB01000005">
    <property type="protein sequence ID" value="RWR84232.1"/>
    <property type="molecule type" value="Genomic_DNA"/>
</dbReference>
<dbReference type="SUPFAM" id="SSF101936">
    <property type="entry name" value="DNA-binding pseudobarrel domain"/>
    <property type="match status" value="1"/>
</dbReference>
<dbReference type="PROSITE" id="PS51745">
    <property type="entry name" value="PB1"/>
    <property type="match status" value="1"/>
</dbReference>
<dbReference type="InterPro" id="IPR053793">
    <property type="entry name" value="PB1-like"/>
</dbReference>
<feature type="domain" description="PB1" evidence="11">
    <location>
        <begin position="970"/>
        <end position="1054"/>
    </location>
</feature>
<evidence type="ECO:0000259" key="10">
    <source>
        <dbReference type="PROSITE" id="PS50863"/>
    </source>
</evidence>
<dbReference type="GO" id="GO:0005634">
    <property type="term" value="C:nucleus"/>
    <property type="evidence" value="ECO:0007669"/>
    <property type="project" value="UniProtKB-SubCell"/>
</dbReference>
<comment type="subcellular location">
    <subcellularLocation>
        <location evidence="1 8">Nucleus</location>
    </subcellularLocation>
</comment>
<sequence>MKVPMYAPAADPSGGKEETLLFYLSVFTRVKGFLPMRCCHVSICREDEEHKPGAVARVRGSARFVACGRYLRRLLPTRPLRAGCSFYAEGCQHSHSKLPESSLEDDLPPSQYQIAYAETDEVYAQMTLQPVNTFDKEILLASELALKSIKPQMEFFCKTLTPSDTSTHGGFSVPRRAAEKIFPPLDFSMQPPSQELVAKDLHDNSWTFRHIFRGQPKRHLLTTGWSLFVSGKRLFASDSVLFIRDEKSQLLLGIRRAKKQSMNISSSVLSSDSMLIGILAAAAHAATNHSPFTVFYNPRASPSEFVIPLAKYNKAIYSNQISLGMRFRMMFDTEELGTRRYMGTITGISDLDSVRWKNSQWRNLQVGWDEASAGERLNRVSIWEIEPVAAPFFICPPPFFRSRFPRQPGLSDEESSDMENLFRRTVPWFAEEIGTNSQNAVFPGLSLVEWMNMQQNPPITNSTMQSDYLCSLPGSVLQNLAAADMTRQLGLQAQNIQQNNPQFNAPRPPQQVQQLNIPKLSVVVDHLGSVDRLQQQELDGINQHLPRIRIRIISNLLQPPILVQTQVQQQQLIQNDQPQVKLSQNQQHQQPEQLHIGRTQPSNQMPDQLSHPGNQQVQLSEHQIKLQLLQKLQQEQQPFLSQPTLQQPQLTHLQKQQRQPLEIPHLPQNPSLPSQQQAIQQHSVKKSEVNVSYSQSMQHQQALLPEFPMLPPPPSASLLSPPAGFLLAAGGSHSRITNDAPSCSTSPSTNNCSIHPQSILNRTAHGTVTTDGMAQSTEPIVSPGALEVMTTSLNLAKAVQKTDMHMKPSIPVSTSHVQGTHQACSSALQMYLDTPSSGTSACFSHTDTQLQHSPPSASLNPSAMLLRDAVHSDDVHANPRNNGLFGTPSTPDYLLARNIGSEKDLQSESMLTNFGNSKEVPHEPSSTVSQSFGVLDMEFNNEVSVDPEINYSGFMKGGSWAPPPQLQPMRTFTKVHKRGAVGRSVDIARYSGYDELKQDLAHMFGIEGQLEDGQKIGWKLVYVDHENDVLLLGDDPWEEFVNCVRCIKILSPQEVQQMSLDGDFENALLQNQGSSRL</sequence>
<keyword evidence="7 8" id="KW-0927">Auxin signaling pathway</keyword>
<comment type="caution">
    <text evidence="12">The sequence shown here is derived from an EMBL/GenBank/DDBJ whole genome shotgun (WGS) entry which is preliminary data.</text>
</comment>
<evidence type="ECO:0000313" key="12">
    <source>
        <dbReference type="EMBL" id="RWR84232.1"/>
    </source>
</evidence>
<dbReference type="InterPro" id="IPR033389">
    <property type="entry name" value="AUX/IAA_dom"/>
</dbReference>
<evidence type="ECO:0000256" key="2">
    <source>
        <dbReference type="ARBA" id="ARBA00007853"/>
    </source>
</evidence>
<feature type="region of interest" description="Disordered" evidence="9">
    <location>
        <begin position="578"/>
        <end position="617"/>
    </location>
</feature>
<keyword evidence="4 8" id="KW-0238">DNA-binding</keyword>
<keyword evidence="6 8" id="KW-0539">Nucleus</keyword>
<dbReference type="Gene3D" id="3.10.20.90">
    <property type="entry name" value="Phosphatidylinositol 3-kinase Catalytic Subunit, Chain A, domain 1"/>
    <property type="match status" value="1"/>
</dbReference>
<evidence type="ECO:0000256" key="8">
    <source>
        <dbReference type="RuleBase" id="RU004561"/>
    </source>
</evidence>
<dbReference type="Pfam" id="PF02309">
    <property type="entry name" value="AUX_IAA"/>
    <property type="match status" value="1"/>
</dbReference>
<feature type="compositionally biased region" description="Low complexity" evidence="9">
    <location>
        <begin position="578"/>
        <end position="593"/>
    </location>
</feature>
<evidence type="ECO:0000256" key="5">
    <source>
        <dbReference type="ARBA" id="ARBA00023163"/>
    </source>
</evidence>
<protein>
    <recommendedName>
        <fullName evidence="8">Auxin response factor</fullName>
    </recommendedName>
</protein>
<evidence type="ECO:0000313" key="13">
    <source>
        <dbReference type="Proteomes" id="UP000283530"/>
    </source>
</evidence>
<keyword evidence="13" id="KW-1185">Reference proteome</keyword>
<dbReference type="InterPro" id="IPR044835">
    <property type="entry name" value="ARF_plant"/>
</dbReference>
<dbReference type="STRING" id="337451.A0A3S3MI68"/>
<dbReference type="InterPro" id="IPR010525">
    <property type="entry name" value="ARF_dom"/>
</dbReference>
<dbReference type="PANTHER" id="PTHR31384:SF9">
    <property type="entry name" value="AUXIN RESPONSE FACTOR 19"/>
    <property type="match status" value="1"/>
</dbReference>
<comment type="function">
    <text evidence="8">Auxin response factors (ARFs) are transcriptional factors that bind specifically to the DNA sequence 5'-TGTCTC-3' found in the auxin-responsive promoter elements (AuxREs).</text>
</comment>
<dbReference type="GO" id="GO:0009734">
    <property type="term" value="P:auxin-activated signaling pathway"/>
    <property type="evidence" value="ECO:0007669"/>
    <property type="project" value="UniProtKB-KW"/>
</dbReference>
<comment type="similarity">
    <text evidence="2 8">Belongs to the ARF family.</text>
</comment>
<dbReference type="PANTHER" id="PTHR31384">
    <property type="entry name" value="AUXIN RESPONSE FACTOR 4-RELATED"/>
    <property type="match status" value="1"/>
</dbReference>
<feature type="compositionally biased region" description="Polar residues" evidence="9">
    <location>
        <begin position="599"/>
        <end position="617"/>
    </location>
</feature>
<dbReference type="FunFam" id="2.40.330.10:FF:000001">
    <property type="entry name" value="Auxin response factor"/>
    <property type="match status" value="1"/>
</dbReference>
<dbReference type="Pfam" id="PF06507">
    <property type="entry name" value="ARF_AD"/>
    <property type="match status" value="1"/>
</dbReference>
<feature type="domain" description="TF-B3" evidence="10">
    <location>
        <begin position="156"/>
        <end position="258"/>
    </location>
</feature>
<proteinExistence type="inferred from homology"/>
<accession>A0A3S3MI68</accession>
<dbReference type="Gene3D" id="2.30.30.1040">
    <property type="match status" value="1"/>
</dbReference>
<dbReference type="OrthoDB" id="10334022at2759"/>
<dbReference type="Proteomes" id="UP000283530">
    <property type="component" value="Unassembled WGS sequence"/>
</dbReference>
<evidence type="ECO:0000256" key="4">
    <source>
        <dbReference type="ARBA" id="ARBA00023125"/>
    </source>
</evidence>
<reference evidence="12 13" key="1">
    <citation type="journal article" date="2019" name="Nat. Plants">
        <title>Stout camphor tree genome fills gaps in understanding of flowering plant genome evolution.</title>
        <authorList>
            <person name="Chaw S.M."/>
            <person name="Liu Y.C."/>
            <person name="Wu Y.W."/>
            <person name="Wang H.Y."/>
            <person name="Lin C.I."/>
            <person name="Wu C.S."/>
            <person name="Ke H.M."/>
            <person name="Chang L.Y."/>
            <person name="Hsu C.Y."/>
            <person name="Yang H.T."/>
            <person name="Sudianto E."/>
            <person name="Hsu M.H."/>
            <person name="Wu K.P."/>
            <person name="Wang L.N."/>
            <person name="Leebens-Mack J.H."/>
            <person name="Tsai I.J."/>
        </authorList>
    </citation>
    <scope>NUCLEOTIDE SEQUENCE [LARGE SCALE GENOMIC DNA]</scope>
    <source>
        <strain evidence="13">cv. Chaw 1501</strain>
        <tissue evidence="12">Young leaves</tissue>
    </source>
</reference>
<dbReference type="InterPro" id="IPR015300">
    <property type="entry name" value="DNA-bd_pseudobarrel_sf"/>
</dbReference>
<comment type="subunit">
    <text evidence="8">Homodimers and heterodimers.</text>
</comment>
<dbReference type="GO" id="GO:0003677">
    <property type="term" value="F:DNA binding"/>
    <property type="evidence" value="ECO:0007669"/>
    <property type="project" value="UniProtKB-KW"/>
</dbReference>
<evidence type="ECO:0000256" key="3">
    <source>
        <dbReference type="ARBA" id="ARBA00023015"/>
    </source>
</evidence>
<keyword evidence="3 8" id="KW-0805">Transcription regulation</keyword>
<evidence type="ECO:0000256" key="7">
    <source>
        <dbReference type="ARBA" id="ARBA00023294"/>
    </source>
</evidence>
<gene>
    <name evidence="12" type="ORF">CKAN_01302600</name>
</gene>
<dbReference type="SMART" id="SM01019">
    <property type="entry name" value="B3"/>
    <property type="match status" value="1"/>
</dbReference>
<evidence type="ECO:0000259" key="11">
    <source>
        <dbReference type="PROSITE" id="PS51745"/>
    </source>
</evidence>
<dbReference type="Gene3D" id="2.40.330.10">
    <property type="entry name" value="DNA-binding pseudobarrel domain"/>
    <property type="match status" value="1"/>
</dbReference>
<feature type="region of interest" description="Disordered" evidence="9">
    <location>
        <begin position="642"/>
        <end position="673"/>
    </location>
</feature>
<dbReference type="PROSITE" id="PS50863">
    <property type="entry name" value="B3"/>
    <property type="match status" value="1"/>
</dbReference>
<dbReference type="AlphaFoldDB" id="A0A3S3MI68"/>
<evidence type="ECO:0000256" key="1">
    <source>
        <dbReference type="ARBA" id="ARBA00004123"/>
    </source>
</evidence>
<dbReference type="FunFam" id="3.10.20.90:FF:000047">
    <property type="entry name" value="Auxin response factor"/>
    <property type="match status" value="1"/>
</dbReference>
<dbReference type="GO" id="GO:0006355">
    <property type="term" value="P:regulation of DNA-templated transcription"/>
    <property type="evidence" value="ECO:0007669"/>
    <property type="project" value="InterPro"/>
</dbReference>
<dbReference type="InterPro" id="IPR003340">
    <property type="entry name" value="B3_DNA-bd"/>
</dbReference>
<evidence type="ECO:0000256" key="6">
    <source>
        <dbReference type="ARBA" id="ARBA00023242"/>
    </source>
</evidence>
<organism evidence="12 13">
    <name type="scientific">Cinnamomum micranthum f. kanehirae</name>
    <dbReference type="NCBI Taxonomy" id="337451"/>
    <lineage>
        <taxon>Eukaryota</taxon>
        <taxon>Viridiplantae</taxon>
        <taxon>Streptophyta</taxon>
        <taxon>Embryophyta</taxon>
        <taxon>Tracheophyta</taxon>
        <taxon>Spermatophyta</taxon>
        <taxon>Magnoliopsida</taxon>
        <taxon>Magnoliidae</taxon>
        <taxon>Laurales</taxon>
        <taxon>Lauraceae</taxon>
        <taxon>Cinnamomum</taxon>
    </lineage>
</organism>
<name>A0A3S3MI68_9MAGN</name>